<dbReference type="AlphaFoldDB" id="A0A9X8UK30"/>
<reference evidence="1 2" key="1">
    <citation type="submission" date="2019-03" db="EMBL/GenBank/DDBJ databases">
        <title>Genomic Encyclopedia of Type Strains, Phase IV (KMG-IV): sequencing the most valuable type-strain genomes for metagenomic binning, comparative biology and taxonomic classification.</title>
        <authorList>
            <person name="Goeker M."/>
        </authorList>
    </citation>
    <scope>NUCLEOTIDE SEQUENCE [LARGE SCALE GENOMIC DNA]</scope>
    <source>
        <strain evidence="1 2">DSM 100433</strain>
    </source>
</reference>
<dbReference type="EMBL" id="SLUK01000003">
    <property type="protein sequence ID" value="TCL44192.1"/>
    <property type="molecule type" value="Genomic_DNA"/>
</dbReference>
<comment type="caution">
    <text evidence="1">The sequence shown here is derived from an EMBL/GenBank/DDBJ whole genome shotgun (WGS) entry which is preliminary data.</text>
</comment>
<accession>A0A9X8UK30</accession>
<dbReference type="Proteomes" id="UP000294682">
    <property type="component" value="Unassembled WGS sequence"/>
</dbReference>
<organism evidence="1 2">
    <name type="scientific">Harryflintia acetispora</name>
    <dbReference type="NCBI Taxonomy" id="1849041"/>
    <lineage>
        <taxon>Bacteria</taxon>
        <taxon>Bacillati</taxon>
        <taxon>Bacillota</taxon>
        <taxon>Clostridia</taxon>
        <taxon>Eubacteriales</taxon>
        <taxon>Oscillospiraceae</taxon>
        <taxon>Harryflintia</taxon>
    </lineage>
</organism>
<protein>
    <submittedName>
        <fullName evidence="1">Uncharacterized protein DUF4432</fullName>
    </submittedName>
</protein>
<keyword evidence="2" id="KW-1185">Reference proteome</keyword>
<dbReference type="Gene3D" id="2.70.98.10">
    <property type="match status" value="1"/>
</dbReference>
<dbReference type="InterPro" id="IPR027839">
    <property type="entry name" value="DUF4432"/>
</dbReference>
<dbReference type="InterPro" id="IPR014718">
    <property type="entry name" value="GH-type_carb-bd"/>
</dbReference>
<gene>
    <name evidence="1" type="ORF">EDD78_103230</name>
</gene>
<proteinExistence type="predicted"/>
<dbReference type="RefSeq" id="WP_132084276.1">
    <property type="nucleotide sequence ID" value="NZ_SLUK01000003.1"/>
</dbReference>
<dbReference type="CDD" id="cd09023">
    <property type="entry name" value="Aldose_epim_Ec_c4013"/>
    <property type="match status" value="1"/>
</dbReference>
<dbReference type="Pfam" id="PF14486">
    <property type="entry name" value="DUF4432"/>
    <property type="match status" value="1"/>
</dbReference>
<evidence type="ECO:0000313" key="1">
    <source>
        <dbReference type="EMBL" id="TCL44192.1"/>
    </source>
</evidence>
<name>A0A9X8UK30_9FIRM</name>
<dbReference type="GO" id="GO:0030246">
    <property type="term" value="F:carbohydrate binding"/>
    <property type="evidence" value="ECO:0007669"/>
    <property type="project" value="InterPro"/>
</dbReference>
<evidence type="ECO:0000313" key="2">
    <source>
        <dbReference type="Proteomes" id="UP000294682"/>
    </source>
</evidence>
<sequence>MKIGAKEYSKADVLRRVGDISQLGGVREATLSSGKERGMRCLQVDTGGGLRFCVLPERCMDIAWADFRGTPLSFITKAGVSSPVYFTHWKEEFHRVFAGGLLTTCGLRNIGRYGDYEGEHFGQHGRIGNAPAEHLSVSCGWVGDEYEIVLSAEMREAVLYEENLYLKRTIRTRLGSGSFVLEDTISNLAFREEYVDILYHMNFGFPLLDKGTRVILPKGWYTDPGTKERRPLSQLPCTAMPPADGESSIGYPIEFEEEQVRIELQNPSLKGWKGVYLSYPKAQLAHFALWQGRGSGDYVLGLEPGTSVPEGRANNKRSGTMVRLGPMEEHKVRIEFGIIMEEKE</sequence>